<dbReference type="EMBL" id="SPUM01000005">
    <property type="protein sequence ID" value="TFW36018.1"/>
    <property type="molecule type" value="Genomic_DNA"/>
</dbReference>
<dbReference type="SUPFAM" id="SSF109998">
    <property type="entry name" value="Triger factor/SurA peptide-binding domain-like"/>
    <property type="match status" value="1"/>
</dbReference>
<evidence type="ECO:0000256" key="5">
    <source>
        <dbReference type="SAM" id="SignalP"/>
    </source>
</evidence>
<dbReference type="InterPro" id="IPR027304">
    <property type="entry name" value="Trigger_fact/SurA_dom_sf"/>
</dbReference>
<dbReference type="GO" id="GO:0003755">
    <property type="term" value="F:peptidyl-prolyl cis-trans isomerase activity"/>
    <property type="evidence" value="ECO:0007669"/>
    <property type="project" value="UniProtKB-KW"/>
</dbReference>
<dbReference type="Gene3D" id="3.10.50.40">
    <property type="match status" value="1"/>
</dbReference>
<dbReference type="EC" id="5.2.1.8" evidence="3"/>
<dbReference type="NCBIfam" id="TIGR02925">
    <property type="entry name" value="cis_trans_EpsD"/>
    <property type="match status" value="1"/>
</dbReference>
<evidence type="ECO:0000256" key="4">
    <source>
        <dbReference type="ARBA" id="ARBA00023110"/>
    </source>
</evidence>
<protein>
    <recommendedName>
        <fullName evidence="3">peptidylprolyl isomerase</fullName>
        <ecNumber evidence="3">5.2.1.8</ecNumber>
    </recommendedName>
</protein>
<accession>A0A4Y9T5Q1</accession>
<dbReference type="AlphaFoldDB" id="A0A4Y9T5Q1"/>
<gene>
    <name evidence="7" type="primary">epsD</name>
    <name evidence="7" type="ORF">E4O92_00785</name>
</gene>
<feature type="domain" description="PpiC" evidence="6">
    <location>
        <begin position="118"/>
        <end position="231"/>
    </location>
</feature>
<keyword evidence="8" id="KW-1185">Reference proteome</keyword>
<feature type="signal peptide" evidence="5">
    <location>
        <begin position="1"/>
        <end position="21"/>
    </location>
</feature>
<proteinExistence type="inferred from homology"/>
<name>A0A4Y9T5Q1_9BURK</name>
<keyword evidence="5" id="KW-0732">Signal</keyword>
<dbReference type="PANTHER" id="PTHR47245:SF2">
    <property type="entry name" value="PEPTIDYL-PROLYL CIS-TRANS ISOMERASE HP_0175-RELATED"/>
    <property type="match status" value="1"/>
</dbReference>
<evidence type="ECO:0000313" key="8">
    <source>
        <dbReference type="Proteomes" id="UP000297258"/>
    </source>
</evidence>
<dbReference type="PROSITE" id="PS51257">
    <property type="entry name" value="PROKAR_LIPOPROTEIN"/>
    <property type="match status" value="1"/>
</dbReference>
<comment type="catalytic activity">
    <reaction evidence="1">
        <text>[protein]-peptidylproline (omega=180) = [protein]-peptidylproline (omega=0)</text>
        <dbReference type="Rhea" id="RHEA:16237"/>
        <dbReference type="Rhea" id="RHEA-COMP:10747"/>
        <dbReference type="Rhea" id="RHEA-COMP:10748"/>
        <dbReference type="ChEBI" id="CHEBI:83833"/>
        <dbReference type="ChEBI" id="CHEBI:83834"/>
        <dbReference type="EC" id="5.2.1.8"/>
    </reaction>
</comment>
<dbReference type="InterPro" id="IPR014274">
    <property type="entry name" value="PPIase_EpsD"/>
</dbReference>
<evidence type="ECO:0000256" key="3">
    <source>
        <dbReference type="ARBA" id="ARBA00013194"/>
    </source>
</evidence>
<evidence type="ECO:0000313" key="7">
    <source>
        <dbReference type="EMBL" id="TFW36018.1"/>
    </source>
</evidence>
<dbReference type="Pfam" id="PF13145">
    <property type="entry name" value="Rotamase_2"/>
    <property type="match status" value="1"/>
</dbReference>
<dbReference type="PANTHER" id="PTHR47245">
    <property type="entry name" value="PEPTIDYLPROLYL ISOMERASE"/>
    <property type="match status" value="1"/>
</dbReference>
<evidence type="ECO:0000256" key="2">
    <source>
        <dbReference type="ARBA" id="ARBA00007656"/>
    </source>
</evidence>
<evidence type="ECO:0000259" key="6">
    <source>
        <dbReference type="Pfam" id="PF13145"/>
    </source>
</evidence>
<dbReference type="OrthoDB" id="5564407at2"/>
<comment type="caution">
    <text evidence="7">The sequence shown here is derived from an EMBL/GenBank/DDBJ whole genome shotgun (WGS) entry which is preliminary data.</text>
</comment>
<keyword evidence="4" id="KW-0697">Rotamase</keyword>
<evidence type="ECO:0000256" key="1">
    <source>
        <dbReference type="ARBA" id="ARBA00000971"/>
    </source>
</evidence>
<dbReference type="InterPro" id="IPR000297">
    <property type="entry name" value="PPIase_PpiC"/>
</dbReference>
<organism evidence="7 8">
    <name type="scientific">Massilia horti</name>
    <dbReference type="NCBI Taxonomy" id="2562153"/>
    <lineage>
        <taxon>Bacteria</taxon>
        <taxon>Pseudomonadati</taxon>
        <taxon>Pseudomonadota</taxon>
        <taxon>Betaproteobacteria</taxon>
        <taxon>Burkholderiales</taxon>
        <taxon>Oxalobacteraceae</taxon>
        <taxon>Telluria group</taxon>
        <taxon>Massilia</taxon>
    </lineage>
</organism>
<dbReference type="Gene3D" id="1.10.4030.10">
    <property type="entry name" value="Porin chaperone SurA, peptide-binding domain"/>
    <property type="match status" value="1"/>
</dbReference>
<reference evidence="7 8" key="1">
    <citation type="submission" date="2019-03" db="EMBL/GenBank/DDBJ databases">
        <title>Draft genome of Massilia hortus sp. nov., a novel bacterial species of the Oxalobacteraceae family.</title>
        <authorList>
            <person name="Peta V."/>
            <person name="Raths R."/>
            <person name="Bucking H."/>
        </authorList>
    </citation>
    <scope>NUCLEOTIDE SEQUENCE [LARGE SCALE GENOMIC DNA]</scope>
    <source>
        <strain evidence="7 8">ONC3</strain>
    </source>
</reference>
<feature type="chain" id="PRO_5021364077" description="peptidylprolyl isomerase" evidence="5">
    <location>
        <begin position="22"/>
        <end position="311"/>
    </location>
</feature>
<dbReference type="InterPro" id="IPR050245">
    <property type="entry name" value="PrsA_foldase"/>
</dbReference>
<sequence>MRTGAALVLLALLLSACGNKAKEAKPGQALASVNGSEVTVLQLNEELQRAGVPASQQDAASKQLLQALIDRQLLVREAEKEKLDRDPKVMQAVDRARDLIVAQAYIQKRLGGMQRPGAAEVEEYFNKHPEFFTNRKQFNMNELVIAASDMTPDLKAAADGARSLEEVAVWLDTHKVKHGRTQVTRSTADLNPELSQKLLAMPKGQIFIVKEGERAMLISIAEVKDAPVSLEVAAPQIEQFLVNQKSKELAAAEVKRLRQGAKIDYINKSLAPDAAAAATPATASPAAVAPAAAASDDADKAALERGVAGLK</sequence>
<dbReference type="Gene3D" id="1.10.8.1040">
    <property type="match status" value="1"/>
</dbReference>
<dbReference type="InterPro" id="IPR046357">
    <property type="entry name" value="PPIase_dom_sf"/>
</dbReference>
<dbReference type="Proteomes" id="UP000297258">
    <property type="component" value="Unassembled WGS sequence"/>
</dbReference>
<comment type="similarity">
    <text evidence="2">Belongs to the PpiC/parvulin rotamase family.</text>
</comment>
<keyword evidence="7" id="KW-0413">Isomerase</keyword>